<feature type="region of interest" description="Disordered" evidence="1">
    <location>
        <begin position="80"/>
        <end position="100"/>
    </location>
</feature>
<name>A0AA88RWI7_9ASTE</name>
<evidence type="ECO:0000313" key="2">
    <source>
        <dbReference type="EMBL" id="KAK2980185.1"/>
    </source>
</evidence>
<dbReference type="EMBL" id="JAVXUO010001664">
    <property type="protein sequence ID" value="KAK2980185.1"/>
    <property type="molecule type" value="Genomic_DNA"/>
</dbReference>
<evidence type="ECO:0000256" key="1">
    <source>
        <dbReference type="SAM" id="MobiDB-lite"/>
    </source>
</evidence>
<feature type="compositionally biased region" description="Acidic residues" evidence="1">
    <location>
        <begin position="80"/>
        <end position="93"/>
    </location>
</feature>
<sequence length="146" mass="16439">YCRLIDLSICVSIDGRDLGESGGDSVGRPNRRCFGKNPNPRRSCEAGLNTSWRLVSRHNDLRLLAKLKLVLLDLDRVIDVDEDEESDTDEEETETSRSAIVASPLEWFRVAAVDVEEDEEDEGEKDKDNDLVEEIDDDNGDDEDVV</sequence>
<feature type="compositionally biased region" description="Acidic residues" evidence="1">
    <location>
        <begin position="131"/>
        <end position="146"/>
    </location>
</feature>
<keyword evidence="3" id="KW-1185">Reference proteome</keyword>
<accession>A0AA88RWI7</accession>
<feature type="region of interest" description="Disordered" evidence="1">
    <location>
        <begin position="114"/>
        <end position="146"/>
    </location>
</feature>
<gene>
    <name evidence="2" type="ORF">RJ640_007275</name>
</gene>
<reference evidence="2" key="1">
    <citation type="submission" date="2022-12" db="EMBL/GenBank/DDBJ databases">
        <title>Draft genome assemblies for two species of Escallonia (Escalloniales).</title>
        <authorList>
            <person name="Chanderbali A."/>
            <person name="Dervinis C."/>
            <person name="Anghel I."/>
            <person name="Soltis D."/>
            <person name="Soltis P."/>
            <person name="Zapata F."/>
        </authorList>
    </citation>
    <scope>NUCLEOTIDE SEQUENCE</scope>
    <source>
        <strain evidence="2">UCBG92.1500</strain>
        <tissue evidence="2">Leaf</tissue>
    </source>
</reference>
<feature type="non-terminal residue" evidence="2">
    <location>
        <position position="146"/>
    </location>
</feature>
<proteinExistence type="predicted"/>
<feature type="compositionally biased region" description="Acidic residues" evidence="1">
    <location>
        <begin position="114"/>
        <end position="123"/>
    </location>
</feature>
<protein>
    <submittedName>
        <fullName evidence="2">Uncharacterized protein</fullName>
    </submittedName>
</protein>
<comment type="caution">
    <text evidence="2">The sequence shown here is derived from an EMBL/GenBank/DDBJ whole genome shotgun (WGS) entry which is preliminary data.</text>
</comment>
<organism evidence="2 3">
    <name type="scientific">Escallonia rubra</name>
    <dbReference type="NCBI Taxonomy" id="112253"/>
    <lineage>
        <taxon>Eukaryota</taxon>
        <taxon>Viridiplantae</taxon>
        <taxon>Streptophyta</taxon>
        <taxon>Embryophyta</taxon>
        <taxon>Tracheophyta</taxon>
        <taxon>Spermatophyta</taxon>
        <taxon>Magnoliopsida</taxon>
        <taxon>eudicotyledons</taxon>
        <taxon>Gunneridae</taxon>
        <taxon>Pentapetalae</taxon>
        <taxon>asterids</taxon>
        <taxon>campanulids</taxon>
        <taxon>Escalloniales</taxon>
        <taxon>Escalloniaceae</taxon>
        <taxon>Escallonia</taxon>
    </lineage>
</organism>
<dbReference type="Proteomes" id="UP001187471">
    <property type="component" value="Unassembled WGS sequence"/>
</dbReference>
<dbReference type="AlphaFoldDB" id="A0AA88RWI7"/>
<feature type="non-terminal residue" evidence="2">
    <location>
        <position position="1"/>
    </location>
</feature>
<evidence type="ECO:0000313" key="3">
    <source>
        <dbReference type="Proteomes" id="UP001187471"/>
    </source>
</evidence>